<evidence type="ECO:0000259" key="6">
    <source>
        <dbReference type="PROSITE" id="PS51898"/>
    </source>
</evidence>
<evidence type="ECO:0000259" key="7">
    <source>
        <dbReference type="PROSITE" id="PS51900"/>
    </source>
</evidence>
<keyword evidence="9" id="KW-1185">Reference proteome</keyword>
<dbReference type="InterPro" id="IPR010998">
    <property type="entry name" value="Integrase_recombinase_N"/>
</dbReference>
<evidence type="ECO:0000256" key="2">
    <source>
        <dbReference type="ARBA" id="ARBA00022908"/>
    </source>
</evidence>
<dbReference type="PANTHER" id="PTHR30349:SF64">
    <property type="entry name" value="PROPHAGE INTEGRASE INTD-RELATED"/>
    <property type="match status" value="1"/>
</dbReference>
<dbReference type="EMBL" id="AM902716">
    <property type="protein sequence ID" value="CAP41373.1"/>
    <property type="molecule type" value="Genomic_DNA"/>
</dbReference>
<protein>
    <submittedName>
        <fullName evidence="8">Integrase/recombinase</fullName>
    </submittedName>
</protein>
<dbReference type="GO" id="GO:0003677">
    <property type="term" value="F:DNA binding"/>
    <property type="evidence" value="ECO:0007669"/>
    <property type="project" value="UniProtKB-UniRule"/>
</dbReference>
<proteinExistence type="inferred from homology"/>
<dbReference type="Pfam" id="PF00589">
    <property type="entry name" value="Phage_integrase"/>
    <property type="match status" value="1"/>
</dbReference>
<evidence type="ECO:0000256" key="5">
    <source>
        <dbReference type="PROSITE-ProRule" id="PRU01248"/>
    </source>
</evidence>
<comment type="similarity">
    <text evidence="1">Belongs to the 'phage' integrase family.</text>
</comment>
<organism evidence="8 9">
    <name type="scientific">Bordetella petrii (strain ATCC BAA-461 / DSM 12804 / CCUG 43448 / CIP 107267 / Se-1111R)</name>
    <dbReference type="NCBI Taxonomy" id="340100"/>
    <lineage>
        <taxon>Bacteria</taxon>
        <taxon>Pseudomonadati</taxon>
        <taxon>Pseudomonadota</taxon>
        <taxon>Betaproteobacteria</taxon>
        <taxon>Burkholderiales</taxon>
        <taxon>Alcaligenaceae</taxon>
        <taxon>Bordetella</taxon>
    </lineage>
</organism>
<dbReference type="eggNOG" id="COG4974">
    <property type="taxonomic scope" value="Bacteria"/>
</dbReference>
<dbReference type="InterPro" id="IPR050090">
    <property type="entry name" value="Tyrosine_recombinase_XerCD"/>
</dbReference>
<dbReference type="GO" id="GO:0015074">
    <property type="term" value="P:DNA integration"/>
    <property type="evidence" value="ECO:0007669"/>
    <property type="project" value="UniProtKB-KW"/>
</dbReference>
<dbReference type="InterPro" id="IPR004107">
    <property type="entry name" value="Integrase_SAM-like_N"/>
</dbReference>
<dbReference type="SUPFAM" id="SSF56349">
    <property type="entry name" value="DNA breaking-rejoining enzymes"/>
    <property type="match status" value="1"/>
</dbReference>
<accession>A9IB55</accession>
<evidence type="ECO:0000313" key="8">
    <source>
        <dbReference type="EMBL" id="CAP41373.1"/>
    </source>
</evidence>
<dbReference type="AlphaFoldDB" id="A9IB55"/>
<keyword evidence="2" id="KW-0229">DNA integration</keyword>
<dbReference type="PROSITE" id="PS51898">
    <property type="entry name" value="TYR_RECOMBINASE"/>
    <property type="match status" value="1"/>
</dbReference>
<dbReference type="GO" id="GO:0006310">
    <property type="term" value="P:DNA recombination"/>
    <property type="evidence" value="ECO:0007669"/>
    <property type="project" value="UniProtKB-KW"/>
</dbReference>
<evidence type="ECO:0000256" key="1">
    <source>
        <dbReference type="ARBA" id="ARBA00008857"/>
    </source>
</evidence>
<evidence type="ECO:0000313" key="9">
    <source>
        <dbReference type="Proteomes" id="UP000001225"/>
    </source>
</evidence>
<dbReference type="PANTHER" id="PTHR30349">
    <property type="entry name" value="PHAGE INTEGRASE-RELATED"/>
    <property type="match status" value="1"/>
</dbReference>
<dbReference type="Pfam" id="PF02899">
    <property type="entry name" value="Phage_int_SAM_1"/>
    <property type="match status" value="1"/>
</dbReference>
<dbReference type="Gene3D" id="1.10.150.130">
    <property type="match status" value="1"/>
</dbReference>
<dbReference type="InterPro" id="IPR002104">
    <property type="entry name" value="Integrase_catalytic"/>
</dbReference>
<gene>
    <name evidence="8" type="ordered locus">Bpet1041</name>
</gene>
<dbReference type="InterPro" id="IPR011010">
    <property type="entry name" value="DNA_brk_join_enz"/>
</dbReference>
<dbReference type="InterPro" id="IPR044068">
    <property type="entry name" value="CB"/>
</dbReference>
<evidence type="ECO:0000256" key="4">
    <source>
        <dbReference type="ARBA" id="ARBA00023172"/>
    </source>
</evidence>
<dbReference type="KEGG" id="bpt:Bpet1041"/>
<keyword evidence="4" id="KW-0233">DNA recombination</keyword>
<feature type="domain" description="Core-binding (CB)" evidence="7">
    <location>
        <begin position="108"/>
        <end position="191"/>
    </location>
</feature>
<reference evidence="8 9" key="1">
    <citation type="journal article" date="2008" name="BMC Genomics">
        <title>The missing link: Bordetella petrii is endowed with both the metabolic versatility of environmental bacteria and virulence traits of pathogenic Bordetellae.</title>
        <authorList>
            <person name="Gross R."/>
            <person name="Guzman C.A."/>
            <person name="Sebaihia M."/>
            <person name="Martins Dos Santos V.A."/>
            <person name="Pieper D.H."/>
            <person name="Koebnik R."/>
            <person name="Lechner M."/>
            <person name="Bartels D."/>
            <person name="Buhrmester J."/>
            <person name="Choudhuri J.V."/>
            <person name="Ebensen T."/>
            <person name="Gaigalat L."/>
            <person name="Herrmann S."/>
            <person name="Khachane A.N."/>
            <person name="Larisch C."/>
            <person name="Link S."/>
            <person name="Linke B."/>
            <person name="Meyer F."/>
            <person name="Mormann S."/>
            <person name="Nakunst D."/>
            <person name="Rueckert C."/>
            <person name="Schneiker-Bekel S."/>
            <person name="Schulze K."/>
            <person name="Vorhoelter F.J."/>
            <person name="Yevsa T."/>
            <person name="Engle J.T."/>
            <person name="Goldman W.E."/>
            <person name="Puehler A."/>
            <person name="Goebel U.B."/>
            <person name="Goesmann A."/>
            <person name="Bloecker H."/>
            <person name="Kaiser O."/>
            <person name="Martinez-Arias R."/>
        </authorList>
    </citation>
    <scope>NUCLEOTIDE SEQUENCE [LARGE SCALE GENOMIC DNA]</scope>
    <source>
        <strain evidence="9">ATCC BAA-461 / DSM 12804 / CCUG 43448 / CIP 107267 / Se-1111R</strain>
    </source>
</reference>
<dbReference type="InterPro" id="IPR013762">
    <property type="entry name" value="Integrase-like_cat_sf"/>
</dbReference>
<dbReference type="CDD" id="cd01188">
    <property type="entry name" value="INT_RitA_C_like"/>
    <property type="match status" value="1"/>
</dbReference>
<dbReference type="Gene3D" id="1.10.443.10">
    <property type="entry name" value="Intergrase catalytic core"/>
    <property type="match status" value="1"/>
</dbReference>
<feature type="domain" description="Tyr recombinase" evidence="6">
    <location>
        <begin position="214"/>
        <end position="399"/>
    </location>
</feature>
<dbReference type="Proteomes" id="UP000001225">
    <property type="component" value="Chromosome"/>
</dbReference>
<sequence length="402" mass="45767">MKNGNVVQDTARLVEELTGKLEVMGYSGATITRLNSIWRNLVPYANENACGAFSMEVAREFIQSHYGHRLDDPDASHNIHRAIHLLSDFQRYGTVFKQSHATLKGFTKSYRQVFEGFLQHLSAQGVAPGSLRTWRSRLFRLEYFLLHHGIEEFRLIRIQHINSYIESLAGFSSNTVGSTLRILKQLFQYACSNGFHVESFDNAIPIVRRQRRQRLPTVFSVGETEKILSAIDRSNALGKRNYAIFLLLARMGLRISDVRGLMFHHFDWSRNVISIVQQKTKKPVDLPIMDEVGWAIIDYLRNGRPHSECPLVFIKHIAPFDGLTSALHQQMLQYLRRADIHVPANKPRGVHSLRHSLATTLLQKQVPIQTISHTLGHLDIGSTSGYVQVNLPQLRLCALEVA</sequence>
<dbReference type="PROSITE" id="PS51900">
    <property type="entry name" value="CB"/>
    <property type="match status" value="1"/>
</dbReference>
<evidence type="ECO:0000256" key="3">
    <source>
        <dbReference type="ARBA" id="ARBA00023125"/>
    </source>
</evidence>
<dbReference type="STRING" id="94624.Bpet1041"/>
<keyword evidence="3 5" id="KW-0238">DNA-binding</keyword>
<name>A9IB55_BORPD</name>